<feature type="compositionally biased region" description="Polar residues" evidence="1">
    <location>
        <begin position="252"/>
        <end position="270"/>
    </location>
</feature>
<evidence type="ECO:0008006" key="3">
    <source>
        <dbReference type="Google" id="ProtNLM"/>
    </source>
</evidence>
<reference evidence="2" key="1">
    <citation type="submission" date="2025-08" db="UniProtKB">
        <authorList>
            <consortium name="RefSeq"/>
        </authorList>
    </citation>
    <scope>IDENTIFICATION</scope>
</reference>
<dbReference type="PaxDb" id="4097-A0A1S4B5R4"/>
<dbReference type="KEGG" id="nta:107804770"/>
<name>A0A1S4B5R4_TOBAC</name>
<feature type="region of interest" description="Disordered" evidence="1">
    <location>
        <begin position="1"/>
        <end position="22"/>
    </location>
</feature>
<protein>
    <recommendedName>
        <fullName evidence="3">Retrotransposon gag domain-containing protein</fullName>
    </recommendedName>
</protein>
<dbReference type="OrthoDB" id="1740536at2759"/>
<dbReference type="RefSeq" id="XP_016484187.1">
    <property type="nucleotide sequence ID" value="XM_016628701.1"/>
</dbReference>
<dbReference type="PANTHER" id="PTHR33223">
    <property type="entry name" value="CCHC-TYPE DOMAIN-CONTAINING PROTEIN"/>
    <property type="match status" value="1"/>
</dbReference>
<evidence type="ECO:0000256" key="1">
    <source>
        <dbReference type="SAM" id="MobiDB-lite"/>
    </source>
</evidence>
<dbReference type="AlphaFoldDB" id="A0A1S4B5R4"/>
<feature type="compositionally biased region" description="Basic and acidic residues" evidence="1">
    <location>
        <begin position="227"/>
        <end position="251"/>
    </location>
</feature>
<dbReference type="PANTHER" id="PTHR33223:SF11">
    <property type="entry name" value="ELEMENT PROTEIN, PUTATIVE-RELATED"/>
    <property type="match status" value="1"/>
</dbReference>
<feature type="region of interest" description="Disordered" evidence="1">
    <location>
        <begin position="227"/>
        <end position="270"/>
    </location>
</feature>
<evidence type="ECO:0000313" key="2">
    <source>
        <dbReference type="RefSeq" id="XP_016484187.1"/>
    </source>
</evidence>
<gene>
    <name evidence="2" type="primary">LOC107804770</name>
</gene>
<accession>A0A1S4B5R4</accession>
<dbReference type="OMA" id="CMTESRE"/>
<proteinExistence type="predicted"/>
<organism evidence="2">
    <name type="scientific">Nicotiana tabacum</name>
    <name type="common">Common tobacco</name>
    <dbReference type="NCBI Taxonomy" id="4097"/>
    <lineage>
        <taxon>Eukaryota</taxon>
        <taxon>Viridiplantae</taxon>
        <taxon>Streptophyta</taxon>
        <taxon>Embryophyta</taxon>
        <taxon>Tracheophyta</taxon>
        <taxon>Spermatophyta</taxon>
        <taxon>Magnoliopsida</taxon>
        <taxon>eudicotyledons</taxon>
        <taxon>Gunneridae</taxon>
        <taxon>Pentapetalae</taxon>
        <taxon>asterids</taxon>
        <taxon>lamiids</taxon>
        <taxon>Solanales</taxon>
        <taxon>Solanaceae</taxon>
        <taxon>Nicotianoideae</taxon>
        <taxon>Nicotianeae</taxon>
        <taxon>Nicotiana</taxon>
    </lineage>
</organism>
<sequence>MSSTQNAPFHDSEGLGENNDIRLNVPPLNPEGVLNVETVDISSHNALNLQAGVDPIPGAPPILKGVDSKKFVQKPFPSSVAPKPIPKKFRMPDVPKYNGTPDPNEHITAYTCAVKGNDLKDDEIESVLLKKFGKTLSNGAMIWYHNLPPNSIDSFAILADSFAFTQGLNKRSSIASKKLKQNLIEYPTVTWADVHNRYQSKIRVEDDQLGAFYGSIYPSRLLAKEPMSTKRESRLGKERYQPYFKDRRDTSRQNISQNDRGVNRGQNSWRLMSKTRFDRHSRPMEAPRLLEYNFNIDASGIVSAMGRIKDTRWPKPAQSDPSQRNPNLMCEYHGIHGHRTEDCRQLREEVAGLINEGHLREFLSNRAKNQFQEREANRKNGPEEPQHIIHIIVGGTDVLEGPMSKWAKVSIATERQTRSYILEDALTFREQDIGTFSQ</sequence>